<dbReference type="PANTHER" id="PTHR45632">
    <property type="entry name" value="LD33804P"/>
    <property type="match status" value="1"/>
</dbReference>
<dbReference type="EMBL" id="REGW02000023">
    <property type="protein sequence ID" value="KAE8279377.1"/>
    <property type="molecule type" value="Genomic_DNA"/>
</dbReference>
<dbReference type="SMART" id="SM00875">
    <property type="entry name" value="BACK"/>
    <property type="match status" value="1"/>
</dbReference>
<dbReference type="SMART" id="SM00225">
    <property type="entry name" value="BTB"/>
    <property type="match status" value="2"/>
</dbReference>
<dbReference type="SUPFAM" id="SSF54695">
    <property type="entry name" value="POZ domain"/>
    <property type="match status" value="2"/>
</dbReference>
<feature type="compositionally biased region" description="Acidic residues" evidence="3">
    <location>
        <begin position="312"/>
        <end position="335"/>
    </location>
</feature>
<dbReference type="SUPFAM" id="SSF117281">
    <property type="entry name" value="Kelch motif"/>
    <property type="match status" value="1"/>
</dbReference>
<dbReference type="Gene3D" id="2.120.10.80">
    <property type="entry name" value="Kelch-type beta propeller"/>
    <property type="match status" value="1"/>
</dbReference>
<dbReference type="Proteomes" id="UP000424527">
    <property type="component" value="Unassembled WGS sequence"/>
</dbReference>
<evidence type="ECO:0000313" key="5">
    <source>
        <dbReference type="EMBL" id="KAE8279377.1"/>
    </source>
</evidence>
<dbReference type="InterPro" id="IPR011333">
    <property type="entry name" value="SKP1/BTB/POZ_sf"/>
</dbReference>
<feature type="region of interest" description="Disordered" evidence="3">
    <location>
        <begin position="43"/>
        <end position="337"/>
    </location>
</feature>
<dbReference type="Pfam" id="PF24981">
    <property type="entry name" value="Beta-prop_ATRN-LZTR1"/>
    <property type="match status" value="1"/>
</dbReference>
<gene>
    <name evidence="5" type="ORF">D5F01_LYC22964</name>
</gene>
<feature type="domain" description="BTB" evidence="4">
    <location>
        <begin position="368"/>
        <end position="447"/>
    </location>
</feature>
<feature type="compositionally biased region" description="Polar residues" evidence="3">
    <location>
        <begin position="213"/>
        <end position="222"/>
    </location>
</feature>
<feature type="compositionally biased region" description="Basic and acidic residues" evidence="3">
    <location>
        <begin position="289"/>
        <end position="309"/>
    </location>
</feature>
<evidence type="ECO:0000259" key="4">
    <source>
        <dbReference type="PROSITE" id="PS50097"/>
    </source>
</evidence>
<keyword evidence="1" id="KW-0880">Kelch repeat</keyword>
<evidence type="ECO:0000256" key="1">
    <source>
        <dbReference type="ARBA" id="ARBA00022441"/>
    </source>
</evidence>
<comment type="caution">
    <text evidence="5">The sequence shown here is derived from an EMBL/GenBank/DDBJ whole genome shotgun (WGS) entry which is preliminary data.</text>
</comment>
<feature type="compositionally biased region" description="Acidic residues" evidence="3">
    <location>
        <begin position="119"/>
        <end position="143"/>
    </location>
</feature>
<organism evidence="5 6">
    <name type="scientific">Larimichthys crocea</name>
    <name type="common">Large yellow croaker</name>
    <name type="synonym">Pseudosciaena crocea</name>
    <dbReference type="NCBI Taxonomy" id="215358"/>
    <lineage>
        <taxon>Eukaryota</taxon>
        <taxon>Metazoa</taxon>
        <taxon>Chordata</taxon>
        <taxon>Craniata</taxon>
        <taxon>Vertebrata</taxon>
        <taxon>Euteleostomi</taxon>
        <taxon>Actinopterygii</taxon>
        <taxon>Neopterygii</taxon>
        <taxon>Teleostei</taxon>
        <taxon>Neoteleostei</taxon>
        <taxon>Acanthomorphata</taxon>
        <taxon>Eupercaria</taxon>
        <taxon>Sciaenidae</taxon>
        <taxon>Larimichthys</taxon>
    </lineage>
</organism>
<feature type="compositionally biased region" description="Basic and acidic residues" evidence="3">
    <location>
        <begin position="102"/>
        <end position="118"/>
    </location>
</feature>
<reference evidence="5 6" key="1">
    <citation type="submission" date="2019-07" db="EMBL/GenBank/DDBJ databases">
        <title>Chromosome genome assembly for large yellow croaker.</title>
        <authorList>
            <person name="Xiao S."/>
        </authorList>
    </citation>
    <scope>NUCLEOTIDE SEQUENCE [LARGE SCALE GENOMIC DNA]</scope>
    <source>
        <strain evidence="5">JMULYC20181020</strain>
        <tissue evidence="5">Muscle</tissue>
    </source>
</reference>
<sequence length="1066" mass="121786">MNRVVLANLFARKEWEEWKRERERDRRRRLIERLSRWARIEGMSDEEDEETDVMDVSEDEEENGAVEEEMEMKGGENGGSEVRRVRRTEKEDEEEEMDVVEVGERVGIEVETEVIREVDTEEEKEVMEAEEVEEEEKEVDEVEEKGVMEATEETEEEAEEGENEFESDVKEEGRVVEEEEEEGDEEEEEGEEEEEEHPEEAEHFRGQRRRSQDATFEQSQESTSRDDRRVMEEVNLADAVESDNEDSTGSEEEFYNFERMNHGEEAVGKRYEHPEELEENSIQGALASTERKEGKDESEMLRDEEKPAEDSWTIEDEKEETMDDEEADEADEDADNNDKDVTKIYCKDDHFQVVFGTLIEFRDTSLLTDLTLSTHLGKSIHVHSTVLAAVSSLIRESLSRSNVESNRADERKDRDHRWLVSLGPEVDQVGLEAVVEFAYTGLMSRLNKNTVHQIKVAAQTLGAPRVLDLCTEDEETSTKPGGQEKEERLSAAEQMTISLQSIKQLWVDKVGCDVILEALGGSLHVHRAILAAGSDYFRSMFTLGMKESHQSCVDLPFLLASELEVLIGCTYSGALSLSWGCVFEITSTALQLQYQPALSLCLNFLQQEINPHSCLDVVSFAEAYEMVQLLEAAEDFVLRQFQKVACTSKFKDLPLKQLLRYLNSHSLCVPSELVVFKAVVAWIQARPRIRIRLAKELMKTIHFPLMTFKEFKEVKSLNMWSNHTLTALYERIYKDFFLDETAPQNQYRTYLPKESLILIGGDYTSDDLSSRNISRELWFGNSLRNHMGIRKAMEWRKLGEMPEPGRYSHEVAVLKEQLYIFGGKKYYGTNDTLSSVYRYDLLQNSWESLADMHEKRCSFSAVVLDGKIYAIGGQCGHDYKESVEQYCPITNSWGFNWPLDLPLGAHVAKVLQGQIFVSGGLSNNQCLASMFRYHPETGSTYLANMAKPRAHHCMETLGECLYVAGGVTMDDNMNVSDQLACEVYNPVADSWTAFTSLPVPHVGAGSSVLEGKFYVLGGYSQEDYSDTKKVHRYDPTTRSWENMGLMPGPNNDIRASVLCLPSHFRL</sequence>
<evidence type="ECO:0000256" key="3">
    <source>
        <dbReference type="SAM" id="MobiDB-lite"/>
    </source>
</evidence>
<dbReference type="SMART" id="SM00612">
    <property type="entry name" value="Kelch"/>
    <property type="match status" value="5"/>
</dbReference>
<feature type="compositionally biased region" description="Acidic residues" evidence="3">
    <location>
        <begin position="177"/>
        <end position="199"/>
    </location>
</feature>
<dbReference type="AlphaFoldDB" id="A0A6G0HK00"/>
<keyword evidence="2" id="KW-0677">Repeat</keyword>
<dbReference type="InterPro" id="IPR015915">
    <property type="entry name" value="Kelch-typ_b-propeller"/>
</dbReference>
<dbReference type="InterPro" id="IPR000210">
    <property type="entry name" value="BTB/POZ_dom"/>
</dbReference>
<dbReference type="InterPro" id="IPR006652">
    <property type="entry name" value="Kelch_1"/>
</dbReference>
<dbReference type="InterPro" id="IPR011705">
    <property type="entry name" value="BACK"/>
</dbReference>
<protein>
    <submittedName>
        <fullName evidence="5">Kelch-like protein 26</fullName>
    </submittedName>
</protein>
<feature type="compositionally biased region" description="Acidic residues" evidence="3">
    <location>
        <begin position="91"/>
        <end position="101"/>
    </location>
</feature>
<feature type="compositionally biased region" description="Acidic residues" evidence="3">
    <location>
        <begin position="240"/>
        <end position="255"/>
    </location>
</feature>
<keyword evidence="6" id="KW-1185">Reference proteome</keyword>
<dbReference type="CDD" id="cd18263">
    <property type="entry name" value="BTB2_POZ_KLHL33"/>
    <property type="match status" value="1"/>
</dbReference>
<feature type="compositionally biased region" description="Acidic residues" evidence="3">
    <location>
        <begin position="150"/>
        <end position="166"/>
    </location>
</feature>
<feature type="compositionally biased region" description="Basic and acidic residues" evidence="3">
    <location>
        <begin position="167"/>
        <end position="176"/>
    </location>
</feature>
<dbReference type="PANTHER" id="PTHR45632:SF14">
    <property type="entry name" value="KELCH-LIKE PROTEIN 33"/>
    <property type="match status" value="1"/>
</dbReference>
<proteinExistence type="predicted"/>
<dbReference type="InterPro" id="IPR056737">
    <property type="entry name" value="Beta-prop_ATRN-MKLN-like"/>
</dbReference>
<feature type="compositionally biased region" description="Acidic residues" evidence="3">
    <location>
        <begin position="43"/>
        <end position="70"/>
    </location>
</feature>
<dbReference type="Gene3D" id="1.25.40.420">
    <property type="match status" value="1"/>
</dbReference>
<evidence type="ECO:0000313" key="6">
    <source>
        <dbReference type="Proteomes" id="UP000424527"/>
    </source>
</evidence>
<dbReference type="Gene3D" id="3.30.710.10">
    <property type="entry name" value="Potassium Channel Kv1.1, Chain A"/>
    <property type="match status" value="2"/>
</dbReference>
<dbReference type="Pfam" id="PF07707">
    <property type="entry name" value="BACK"/>
    <property type="match status" value="1"/>
</dbReference>
<evidence type="ECO:0000256" key="2">
    <source>
        <dbReference type="ARBA" id="ARBA00022737"/>
    </source>
</evidence>
<accession>A0A6G0HK00</accession>
<feature type="compositionally biased region" description="Basic and acidic residues" evidence="3">
    <location>
        <begin position="223"/>
        <end position="232"/>
    </location>
</feature>
<dbReference type="PROSITE" id="PS50097">
    <property type="entry name" value="BTB"/>
    <property type="match status" value="2"/>
</dbReference>
<feature type="compositionally biased region" description="Basic and acidic residues" evidence="3">
    <location>
        <begin position="259"/>
        <end position="274"/>
    </location>
</feature>
<name>A0A6G0HK00_LARCR</name>
<dbReference type="Pfam" id="PF00651">
    <property type="entry name" value="BTB"/>
    <property type="match status" value="1"/>
</dbReference>
<feature type="domain" description="BTB" evidence="4">
    <location>
        <begin position="512"/>
        <end position="579"/>
    </location>
</feature>
<dbReference type="Pfam" id="PF21536">
    <property type="entry name" value="BTB_KLHL33"/>
    <property type="match status" value="1"/>
</dbReference>